<dbReference type="PROSITE" id="PS00061">
    <property type="entry name" value="ADH_SHORT"/>
    <property type="match status" value="1"/>
</dbReference>
<evidence type="ECO:0000313" key="5">
    <source>
        <dbReference type="EMBL" id="KAA6437729.1"/>
    </source>
</evidence>
<dbReference type="CDD" id="cd05332">
    <property type="entry name" value="11beta-HSD1_like_SDR_c"/>
    <property type="match status" value="1"/>
</dbReference>
<gene>
    <name evidence="5" type="ORF">FOE74_04285</name>
</gene>
<dbReference type="NCBIfam" id="NF004825">
    <property type="entry name" value="PRK06181.1"/>
    <property type="match status" value="1"/>
</dbReference>
<dbReference type="PRINTS" id="PR00080">
    <property type="entry name" value="SDRFAMILY"/>
</dbReference>
<feature type="domain" description="Ketoreductase" evidence="4">
    <location>
        <begin position="6"/>
        <end position="177"/>
    </location>
</feature>
<name>A0A5M8QNS1_9BACT</name>
<dbReference type="Gene3D" id="3.40.50.720">
    <property type="entry name" value="NAD(P)-binding Rossmann-like Domain"/>
    <property type="match status" value="1"/>
</dbReference>
<evidence type="ECO:0000256" key="3">
    <source>
        <dbReference type="RuleBase" id="RU000363"/>
    </source>
</evidence>
<dbReference type="Proteomes" id="UP000323866">
    <property type="component" value="Unassembled WGS sequence"/>
</dbReference>
<dbReference type="InterPro" id="IPR002347">
    <property type="entry name" value="SDR_fam"/>
</dbReference>
<dbReference type="Pfam" id="PF00106">
    <property type="entry name" value="adh_short"/>
    <property type="match status" value="1"/>
</dbReference>
<dbReference type="AlphaFoldDB" id="A0A5M8QNS1"/>
<dbReference type="SUPFAM" id="SSF51735">
    <property type="entry name" value="NAD(P)-binding Rossmann-fold domains"/>
    <property type="match status" value="1"/>
</dbReference>
<reference evidence="5 6" key="1">
    <citation type="submission" date="2019-07" db="EMBL/GenBank/DDBJ databases">
        <authorList>
            <person name="Qu J.-H."/>
        </authorList>
    </citation>
    <scope>NUCLEOTIDE SEQUENCE [LARGE SCALE GENOMIC DNA]</scope>
    <source>
        <strain evidence="5 6">MDT1-10-3</strain>
    </source>
</reference>
<accession>A0A5M8QNS1</accession>
<sequence length="270" mass="29174">MTMKDKVIIITGGSSGIGRACALAFGRAGAKVVISARNTQKLQEVGEELAAAGVPYLAVTGDVSVEADCVKLIEETVSRFGRIDVMLNNAGISMRALFQDVDLQVIRQLMDINFWGTVYCTKYALPHLLKSKGSVIGVSSIAGYQGLPGRTGYSASKFAMQGFLGALRTETLHQGLHVMIACPGFTTSNIRNTALAADGSQQGESPRDEAKMMTSEEVAHLILEGTRKRKRELVMTGQGKLTVFLSKWLPGLTDKLVYNHMKKEADSPFK</sequence>
<dbReference type="GO" id="GO:0016020">
    <property type="term" value="C:membrane"/>
    <property type="evidence" value="ECO:0007669"/>
    <property type="project" value="TreeGrafter"/>
</dbReference>
<evidence type="ECO:0000256" key="1">
    <source>
        <dbReference type="ARBA" id="ARBA00006484"/>
    </source>
</evidence>
<evidence type="ECO:0000313" key="6">
    <source>
        <dbReference type="Proteomes" id="UP000323866"/>
    </source>
</evidence>
<protein>
    <submittedName>
        <fullName evidence="5">SDR family oxidoreductase</fullName>
    </submittedName>
</protein>
<dbReference type="EMBL" id="VKKZ01000010">
    <property type="protein sequence ID" value="KAA6437729.1"/>
    <property type="molecule type" value="Genomic_DNA"/>
</dbReference>
<evidence type="ECO:0000256" key="2">
    <source>
        <dbReference type="ARBA" id="ARBA00023002"/>
    </source>
</evidence>
<dbReference type="InterPro" id="IPR020904">
    <property type="entry name" value="Sc_DH/Rdtase_CS"/>
</dbReference>
<proteinExistence type="inferred from homology"/>
<keyword evidence="2" id="KW-0560">Oxidoreductase</keyword>
<dbReference type="OrthoDB" id="822355at2"/>
<dbReference type="FunFam" id="3.40.50.720:FF:000084">
    <property type="entry name" value="Short-chain dehydrogenase reductase"/>
    <property type="match status" value="1"/>
</dbReference>
<dbReference type="InterPro" id="IPR057326">
    <property type="entry name" value="KR_dom"/>
</dbReference>
<dbReference type="PANTHER" id="PTHR44196">
    <property type="entry name" value="DEHYDROGENASE/REDUCTASE SDR FAMILY MEMBER 7B"/>
    <property type="match status" value="1"/>
</dbReference>
<comment type="caution">
    <text evidence="5">The sequence shown here is derived from an EMBL/GenBank/DDBJ whole genome shotgun (WGS) entry which is preliminary data.</text>
</comment>
<comment type="similarity">
    <text evidence="1 3">Belongs to the short-chain dehydrogenases/reductases (SDR) family.</text>
</comment>
<reference evidence="5 6" key="2">
    <citation type="submission" date="2019-09" db="EMBL/GenBank/DDBJ databases">
        <title>A bacterium isolated from glacier soil.</title>
        <authorList>
            <person name="Liu Q."/>
        </authorList>
    </citation>
    <scope>NUCLEOTIDE SEQUENCE [LARGE SCALE GENOMIC DNA]</scope>
    <source>
        <strain evidence="5 6">MDT1-10-3</strain>
    </source>
</reference>
<dbReference type="GO" id="GO:0016491">
    <property type="term" value="F:oxidoreductase activity"/>
    <property type="evidence" value="ECO:0007669"/>
    <property type="project" value="UniProtKB-KW"/>
</dbReference>
<dbReference type="PANTHER" id="PTHR44196:SF1">
    <property type="entry name" value="DEHYDROGENASE_REDUCTASE SDR FAMILY MEMBER 7B"/>
    <property type="match status" value="1"/>
</dbReference>
<dbReference type="InterPro" id="IPR036291">
    <property type="entry name" value="NAD(P)-bd_dom_sf"/>
</dbReference>
<dbReference type="PRINTS" id="PR00081">
    <property type="entry name" value="GDHRDH"/>
</dbReference>
<organism evidence="5 6">
    <name type="scientific">Rufibacter glacialis</name>
    <dbReference type="NCBI Taxonomy" id="1259555"/>
    <lineage>
        <taxon>Bacteria</taxon>
        <taxon>Pseudomonadati</taxon>
        <taxon>Bacteroidota</taxon>
        <taxon>Cytophagia</taxon>
        <taxon>Cytophagales</taxon>
        <taxon>Hymenobacteraceae</taxon>
        <taxon>Rufibacter</taxon>
    </lineage>
</organism>
<evidence type="ECO:0000259" key="4">
    <source>
        <dbReference type="SMART" id="SM00822"/>
    </source>
</evidence>
<dbReference type="SMART" id="SM00822">
    <property type="entry name" value="PKS_KR"/>
    <property type="match status" value="1"/>
</dbReference>